<name>M1E882_9BACT</name>
<accession>M1E882</accession>
<dbReference type="EMBL" id="CP002690">
    <property type="protein sequence ID" value="AEE15023.1"/>
    <property type="molecule type" value="Genomic_DNA"/>
</dbReference>
<evidence type="ECO:0000256" key="1">
    <source>
        <dbReference type="SAM" id="Phobius"/>
    </source>
</evidence>
<dbReference type="STRING" id="747365.Thena_1408"/>
<dbReference type="HOGENOM" id="CLU_1065329_0_0_9"/>
<dbReference type="Pfam" id="PF07963">
    <property type="entry name" value="N_methyl"/>
    <property type="match status" value="1"/>
</dbReference>
<reference evidence="2 3" key="1">
    <citation type="submission" date="2011-04" db="EMBL/GenBank/DDBJ databases">
        <title>The complete genome of Thermodesulfobium narugense DSM 14796.</title>
        <authorList>
            <consortium name="US DOE Joint Genome Institute (JGI-PGF)"/>
            <person name="Lucas S."/>
            <person name="Han J."/>
            <person name="Lapidus A."/>
            <person name="Bruce D."/>
            <person name="Goodwin L."/>
            <person name="Pitluck S."/>
            <person name="Peters L."/>
            <person name="Kyrpides N."/>
            <person name="Mavromatis K."/>
            <person name="Pagani I."/>
            <person name="Ivanova N."/>
            <person name="Ovchinnikova G."/>
            <person name="Zhang X."/>
            <person name="Saunders L."/>
            <person name="Detter J.C."/>
            <person name="Tapia R."/>
            <person name="Han C."/>
            <person name="Land M."/>
            <person name="Hauser L."/>
            <person name="Markowitz V."/>
            <person name="Cheng J.-F."/>
            <person name="Hugenholtz P."/>
            <person name="Woyke T."/>
            <person name="Wu D."/>
            <person name="Spring S."/>
            <person name="Schroeder M."/>
            <person name="Brambilla E."/>
            <person name="Klenk H.-P."/>
            <person name="Eisen J.A."/>
        </authorList>
    </citation>
    <scope>NUCLEOTIDE SEQUENCE [LARGE SCALE GENOMIC DNA]</scope>
    <source>
        <strain evidence="2 3">DSM 14796</strain>
    </source>
</reference>
<dbReference type="PROSITE" id="PS00409">
    <property type="entry name" value="PROKAR_NTER_METHYL"/>
    <property type="match status" value="1"/>
</dbReference>
<evidence type="ECO:0000313" key="2">
    <source>
        <dbReference type="EMBL" id="AEE15023.1"/>
    </source>
</evidence>
<dbReference type="eggNOG" id="COG2165">
    <property type="taxonomic scope" value="Bacteria"/>
</dbReference>
<gene>
    <name evidence="2" type="ORF">Thena_1408</name>
</gene>
<dbReference type="NCBIfam" id="TIGR02532">
    <property type="entry name" value="IV_pilin_GFxxxE"/>
    <property type="match status" value="1"/>
</dbReference>
<keyword evidence="1" id="KW-1133">Transmembrane helix</keyword>
<dbReference type="RefSeq" id="WP_013756744.1">
    <property type="nucleotide sequence ID" value="NC_015499.1"/>
</dbReference>
<sequence length="261" mass="28159">MRNKSGFTLIELMVTLTILVIITAGVTILLINANNTLISSQNRNITSSAVSTVQTLMSKDLALAGRGVNLDVGQSMANATTFVPVQTAGGIIRFKTACVYYNSSNQYNTSYQIGTDPNNPVYDVSCTARDLAPRKEIEYSLENNPDGSKSLHRIVTFYQSDWTTVVGSPIDNAITPKNVNVTNVTATCYNYCSNSTCSSIVNPPNVVACSINNTNPIDLSKNVQSIQISITLEADTKINPSLRGSQTGTFQVTPIFLVRGN</sequence>
<keyword evidence="1" id="KW-0472">Membrane</keyword>
<dbReference type="KEGG" id="tnr:Thena_1408"/>
<proteinExistence type="predicted"/>
<evidence type="ECO:0008006" key="4">
    <source>
        <dbReference type="Google" id="ProtNLM"/>
    </source>
</evidence>
<dbReference type="InterPro" id="IPR012902">
    <property type="entry name" value="N_methyl_site"/>
</dbReference>
<keyword evidence="3" id="KW-1185">Reference proteome</keyword>
<feature type="transmembrane region" description="Helical" evidence="1">
    <location>
        <begin position="12"/>
        <end position="31"/>
    </location>
</feature>
<evidence type="ECO:0000313" key="3">
    <source>
        <dbReference type="Proteomes" id="UP000011765"/>
    </source>
</evidence>
<dbReference type="OrthoDB" id="1819208at2"/>
<dbReference type="InterPro" id="IPR045584">
    <property type="entry name" value="Pilin-like"/>
</dbReference>
<protein>
    <recommendedName>
        <fullName evidence="4">Prepilin-type N-terminal cleavage/methylation domain-containing protein</fullName>
    </recommendedName>
</protein>
<dbReference type="AlphaFoldDB" id="M1E882"/>
<keyword evidence="1" id="KW-0812">Transmembrane</keyword>
<dbReference type="SUPFAM" id="SSF54523">
    <property type="entry name" value="Pili subunits"/>
    <property type="match status" value="1"/>
</dbReference>
<organism evidence="2 3">
    <name type="scientific">Thermodesulfobium narugense DSM 14796</name>
    <dbReference type="NCBI Taxonomy" id="747365"/>
    <lineage>
        <taxon>Bacteria</taxon>
        <taxon>Pseudomonadati</taxon>
        <taxon>Thermodesulfobiota</taxon>
        <taxon>Thermodesulfobiia</taxon>
        <taxon>Thermodesulfobiales</taxon>
        <taxon>Thermodesulfobiaceae</taxon>
        <taxon>Thermodesulfobium</taxon>
    </lineage>
</organism>
<dbReference type="Proteomes" id="UP000011765">
    <property type="component" value="Chromosome"/>
</dbReference>